<keyword evidence="2" id="KW-1185">Reference proteome</keyword>
<evidence type="ECO:0000313" key="1">
    <source>
        <dbReference type="EMBL" id="TCP18426.1"/>
    </source>
</evidence>
<sequence>MTLLLNPIFSLNDGGIYWIFASVIEVYPNDGHYFAKYQGILGELIVLKFQRI</sequence>
<organism evidence="1 2">
    <name type="scientific">Nicoletella semolina</name>
    <dbReference type="NCBI Taxonomy" id="271160"/>
    <lineage>
        <taxon>Bacteria</taxon>
        <taxon>Pseudomonadati</taxon>
        <taxon>Pseudomonadota</taxon>
        <taxon>Gammaproteobacteria</taxon>
        <taxon>Pasteurellales</taxon>
        <taxon>Pasteurellaceae</taxon>
        <taxon>Nicoletella</taxon>
    </lineage>
</organism>
<reference evidence="1 2" key="1">
    <citation type="submission" date="2019-03" db="EMBL/GenBank/DDBJ databases">
        <title>Genomic Encyclopedia of Type Strains, Phase IV (KMG-IV): sequencing the most valuable type-strain genomes for metagenomic binning, comparative biology and taxonomic classification.</title>
        <authorList>
            <person name="Goeker M."/>
        </authorList>
    </citation>
    <scope>NUCLEOTIDE SEQUENCE [LARGE SCALE GENOMIC DNA]</scope>
    <source>
        <strain evidence="1 2">DSM 16380</strain>
    </source>
</reference>
<dbReference type="EMBL" id="SLXJ01000002">
    <property type="protein sequence ID" value="TCP18426.1"/>
    <property type="molecule type" value="Genomic_DNA"/>
</dbReference>
<accession>A0A4V2SKB9</accession>
<dbReference type="Proteomes" id="UP000295537">
    <property type="component" value="Unassembled WGS sequence"/>
</dbReference>
<dbReference type="AlphaFoldDB" id="A0A4V2SKB9"/>
<protein>
    <submittedName>
        <fullName evidence="1">Uncharacterized protein</fullName>
    </submittedName>
</protein>
<proteinExistence type="predicted"/>
<name>A0A4V2SKB9_9PAST</name>
<comment type="caution">
    <text evidence="1">The sequence shown here is derived from an EMBL/GenBank/DDBJ whole genome shotgun (WGS) entry which is preliminary data.</text>
</comment>
<gene>
    <name evidence="1" type="ORF">EV693_102105</name>
</gene>
<evidence type="ECO:0000313" key="2">
    <source>
        <dbReference type="Proteomes" id="UP000295537"/>
    </source>
</evidence>